<evidence type="ECO:0000256" key="1">
    <source>
        <dbReference type="ARBA" id="ARBA00022741"/>
    </source>
</evidence>
<organism evidence="5 6">
    <name type="scientific">Campylobacter ureolyticus</name>
    <dbReference type="NCBI Taxonomy" id="827"/>
    <lineage>
        <taxon>Bacteria</taxon>
        <taxon>Pseudomonadati</taxon>
        <taxon>Campylobacterota</taxon>
        <taxon>Epsilonproteobacteria</taxon>
        <taxon>Campylobacterales</taxon>
        <taxon>Campylobacteraceae</taxon>
        <taxon>Campylobacter</taxon>
    </lineage>
</organism>
<keyword evidence="1" id="KW-0547">Nucleotide-binding</keyword>
<dbReference type="AlphaFoldDB" id="A0A9Q4KKA0"/>
<gene>
    <name evidence="5" type="ORF">O6B32_00685</name>
</gene>
<dbReference type="GO" id="GO:0005524">
    <property type="term" value="F:ATP binding"/>
    <property type="evidence" value="ECO:0007669"/>
    <property type="project" value="UniProtKB-KW"/>
</dbReference>
<reference evidence="5" key="1">
    <citation type="submission" date="2022-12" db="EMBL/GenBank/DDBJ databases">
        <title>Species Delineation and Comparative Genomics within the Campylobacter ureolyticus Complex.</title>
        <authorList>
            <person name="Maki J."/>
            <person name="Howard M."/>
            <person name="Connelly S."/>
            <person name="Hardy D.J."/>
            <person name="Cameron A."/>
        </authorList>
    </citation>
    <scope>NUCLEOTIDE SEQUENCE</scope>
    <source>
        <strain evidence="5">URMC_787</strain>
    </source>
</reference>
<dbReference type="Pfam" id="PF06745">
    <property type="entry name" value="ATPase"/>
    <property type="match status" value="1"/>
</dbReference>
<dbReference type="SUPFAM" id="SSF52540">
    <property type="entry name" value="P-loop containing nucleoside triphosphate hydrolases"/>
    <property type="match status" value="1"/>
</dbReference>
<comment type="caution">
    <text evidence="5">The sequence shown here is derived from an EMBL/GenBank/DDBJ whole genome shotgun (WGS) entry which is preliminary data.</text>
</comment>
<keyword evidence="2" id="KW-0067">ATP-binding</keyword>
<evidence type="ECO:0000313" key="6">
    <source>
        <dbReference type="Proteomes" id="UP001075225"/>
    </source>
</evidence>
<evidence type="ECO:0000313" key="5">
    <source>
        <dbReference type="EMBL" id="MCZ6159005.1"/>
    </source>
</evidence>
<dbReference type="InterPro" id="IPR014774">
    <property type="entry name" value="KaiC-like_dom"/>
</dbReference>
<feature type="coiled-coil region" evidence="3">
    <location>
        <begin position="11"/>
        <end position="38"/>
    </location>
</feature>
<accession>A0A9Q4KKA0</accession>
<sequence length="287" mass="32654">MNLDLSKYEDPNDLKEALANYKDEIEKAIDELDCLDDKFEYENMAEFINRVKSEPPLKVYRTNIPWLDSELYQHGLAQGTFLNIAGASFAGKTTLTIELLKGLARENKVAFFSFEMYEKLLIRKFEKTNNEILENMAIIQAPATLESVTKRIKMLNKQGYEIFAIDSRMKISCDPKLSEYEKNSLISMRLSELTRSLGVIIILINQISEGDQKAGRLALKGSGDQFYDSDMIMFLNIEIRDDGDVKRELTIAKDRVGGKVLKIKVPDFKNSDGVIEAIEFDGGNCEF</sequence>
<feature type="domain" description="KaiC-like" evidence="4">
    <location>
        <begin position="61"/>
        <end position="256"/>
    </location>
</feature>
<evidence type="ECO:0000256" key="2">
    <source>
        <dbReference type="ARBA" id="ARBA00022840"/>
    </source>
</evidence>
<keyword evidence="3" id="KW-0175">Coiled coil</keyword>
<dbReference type="InterPro" id="IPR027417">
    <property type="entry name" value="P-loop_NTPase"/>
</dbReference>
<proteinExistence type="predicted"/>
<name>A0A9Q4KKA0_9BACT</name>
<dbReference type="PANTHER" id="PTHR43637">
    <property type="entry name" value="UPF0273 PROTEIN TM_0370"/>
    <property type="match status" value="1"/>
</dbReference>
<dbReference type="RefSeq" id="WP_269484147.1">
    <property type="nucleotide sequence ID" value="NZ_JAPXGO010000001.1"/>
</dbReference>
<dbReference type="PANTHER" id="PTHR43637:SF1">
    <property type="entry name" value="UPF0273 PROTEIN TM_0370"/>
    <property type="match status" value="1"/>
</dbReference>
<dbReference type="Gene3D" id="3.40.50.300">
    <property type="entry name" value="P-loop containing nucleotide triphosphate hydrolases"/>
    <property type="match status" value="1"/>
</dbReference>
<protein>
    <submittedName>
        <fullName evidence="5">Secretion system protein</fullName>
    </submittedName>
</protein>
<evidence type="ECO:0000256" key="3">
    <source>
        <dbReference type="SAM" id="Coils"/>
    </source>
</evidence>
<evidence type="ECO:0000259" key="4">
    <source>
        <dbReference type="Pfam" id="PF06745"/>
    </source>
</evidence>
<dbReference type="EMBL" id="JAPXGO010000001">
    <property type="protein sequence ID" value="MCZ6159005.1"/>
    <property type="molecule type" value="Genomic_DNA"/>
</dbReference>
<dbReference type="Proteomes" id="UP001075225">
    <property type="component" value="Unassembled WGS sequence"/>
</dbReference>